<organism evidence="7 8">
    <name type="scientific">Gigaspora rosea</name>
    <dbReference type="NCBI Taxonomy" id="44941"/>
    <lineage>
        <taxon>Eukaryota</taxon>
        <taxon>Fungi</taxon>
        <taxon>Fungi incertae sedis</taxon>
        <taxon>Mucoromycota</taxon>
        <taxon>Glomeromycotina</taxon>
        <taxon>Glomeromycetes</taxon>
        <taxon>Diversisporales</taxon>
        <taxon>Gigasporaceae</taxon>
        <taxon>Gigaspora</taxon>
    </lineage>
</organism>
<dbReference type="InterPro" id="IPR032675">
    <property type="entry name" value="LRR_dom_sf"/>
</dbReference>
<dbReference type="GO" id="GO:0005856">
    <property type="term" value="C:cytoskeleton"/>
    <property type="evidence" value="ECO:0007669"/>
    <property type="project" value="UniProtKB-SubCell"/>
</dbReference>
<proteinExistence type="predicted"/>
<evidence type="ECO:0000256" key="1">
    <source>
        <dbReference type="ARBA" id="ARBA00004245"/>
    </source>
</evidence>
<protein>
    <recommendedName>
        <fullName evidence="6">Protein kinase domain-containing protein</fullName>
    </recommendedName>
</protein>
<dbReference type="GO" id="GO:0005524">
    <property type="term" value="F:ATP binding"/>
    <property type="evidence" value="ECO:0007669"/>
    <property type="project" value="InterPro"/>
</dbReference>
<dbReference type="InterPro" id="IPR011009">
    <property type="entry name" value="Kinase-like_dom_sf"/>
</dbReference>
<dbReference type="InterPro" id="IPR001611">
    <property type="entry name" value="Leu-rich_rpt"/>
</dbReference>
<dbReference type="Pfam" id="PF13516">
    <property type="entry name" value="LRR_6"/>
    <property type="match status" value="6"/>
</dbReference>
<dbReference type="AlphaFoldDB" id="A0A397V6V2"/>
<dbReference type="PROSITE" id="PS50011">
    <property type="entry name" value="PROTEIN_KINASE_DOM"/>
    <property type="match status" value="1"/>
</dbReference>
<dbReference type="InterPro" id="IPR052410">
    <property type="entry name" value="DRC5"/>
</dbReference>
<dbReference type="Gene3D" id="3.80.10.10">
    <property type="entry name" value="Ribonuclease Inhibitor"/>
    <property type="match status" value="3"/>
</dbReference>
<gene>
    <name evidence="7" type="ORF">C2G38_2142511</name>
</gene>
<evidence type="ECO:0000313" key="7">
    <source>
        <dbReference type="EMBL" id="RIB17641.1"/>
    </source>
</evidence>
<keyword evidence="2" id="KW-0963">Cytoplasm</keyword>
<comment type="caution">
    <text evidence="7">The sequence shown here is derived from an EMBL/GenBank/DDBJ whole genome shotgun (WGS) entry which is preliminary data.</text>
</comment>
<name>A0A397V6V2_9GLOM</name>
<dbReference type="InterPro" id="IPR001245">
    <property type="entry name" value="Ser-Thr/Tyr_kinase_cat_dom"/>
</dbReference>
<comment type="subcellular location">
    <subcellularLocation>
        <location evidence="1">Cytoplasm</location>
        <location evidence="1">Cytoskeleton</location>
    </subcellularLocation>
</comment>
<keyword evidence="8" id="KW-1185">Reference proteome</keyword>
<evidence type="ECO:0000313" key="8">
    <source>
        <dbReference type="Proteomes" id="UP000266673"/>
    </source>
</evidence>
<dbReference type="GO" id="GO:0004672">
    <property type="term" value="F:protein kinase activity"/>
    <property type="evidence" value="ECO:0007669"/>
    <property type="project" value="InterPro"/>
</dbReference>
<reference evidence="7 8" key="1">
    <citation type="submission" date="2018-06" db="EMBL/GenBank/DDBJ databases">
        <title>Comparative genomics reveals the genomic features of Rhizophagus irregularis, R. cerebriforme, R. diaphanum and Gigaspora rosea, and their symbiotic lifestyle signature.</title>
        <authorList>
            <person name="Morin E."/>
            <person name="San Clemente H."/>
            <person name="Chen E.C.H."/>
            <person name="De La Providencia I."/>
            <person name="Hainaut M."/>
            <person name="Kuo A."/>
            <person name="Kohler A."/>
            <person name="Murat C."/>
            <person name="Tang N."/>
            <person name="Roy S."/>
            <person name="Loubradou J."/>
            <person name="Henrissat B."/>
            <person name="Grigoriev I.V."/>
            <person name="Corradi N."/>
            <person name="Roux C."/>
            <person name="Martin F.M."/>
        </authorList>
    </citation>
    <scope>NUCLEOTIDE SEQUENCE [LARGE SCALE GENOMIC DNA]</scope>
    <source>
        <strain evidence="7 8">DAOM 194757</strain>
    </source>
</reference>
<evidence type="ECO:0000259" key="6">
    <source>
        <dbReference type="PROSITE" id="PS50011"/>
    </source>
</evidence>
<dbReference type="PANTHER" id="PTHR24107:SF2">
    <property type="entry name" value="NLR FAMILY CARD DOMAIN CONTAINING 3"/>
    <property type="match status" value="1"/>
</dbReference>
<dbReference type="Pfam" id="PF07714">
    <property type="entry name" value="PK_Tyr_Ser-Thr"/>
    <property type="match status" value="1"/>
</dbReference>
<dbReference type="InterPro" id="IPR000719">
    <property type="entry name" value="Prot_kinase_dom"/>
</dbReference>
<dbReference type="SMART" id="SM00368">
    <property type="entry name" value="LRR_RI"/>
    <property type="match status" value="6"/>
</dbReference>
<dbReference type="EMBL" id="QKWP01000593">
    <property type="protein sequence ID" value="RIB17641.1"/>
    <property type="molecule type" value="Genomic_DNA"/>
</dbReference>
<keyword evidence="3" id="KW-0433">Leucine-rich repeat</keyword>
<accession>A0A397V6V2</accession>
<dbReference type="SUPFAM" id="SSF56112">
    <property type="entry name" value="Protein kinase-like (PK-like)"/>
    <property type="match status" value="1"/>
</dbReference>
<dbReference type="OrthoDB" id="8436363at2759"/>
<evidence type="ECO:0000256" key="2">
    <source>
        <dbReference type="ARBA" id="ARBA00022490"/>
    </source>
</evidence>
<sequence length="588" mass="66049">MVRNKCINCNECINCYRKKEIIDESELCSDCYYLQFQNLQNIVESQPKSSVRRIILCYGISQFPKTKDYIFVMAYMSNGSLKDYLHKNFEVITWKMKLDILKDIFTGIKWIHQNKIVHRDIHDGNILIGNLKSNDSDNKALIADLGLSRPAKDNSEDITKDTPQYWAIRMQECWHSDPLKRPNIDNIFWSEGDCCMKEYERKRRELLNSGKLVAKYMHPHSKTHSKLLNPIIDSMLLDLFRGSRSILRSIDLFQTINSDSFNITPEHFKNAESLNSTINLSTSKKHSIEFLLNENEYNMLDSQPYTLPINDATFQITNLKNLDFSHNKLCYEAGKALVETPCTEPSFKFLDLSSKKLCNGVVQGIVEVLDSNNTLTGLNLTFSNLGDDALMIIAKTLYKNTTIIDLDLWHNRFSSKAIRTLAEALCTNTALTNLNLGSNNLDESGGKALAEALCKNNTLTNLNLSDTRIGESGGKALADALCKNTTITNLDLSQNDFGESGQKALADALCKNITLTNLNLSRNSVGEGLKALAEALCKNNALTSLDLSLNGISEGVKALAETFCKNITLTNLNLCYNKNFTITVSICI</sequence>
<keyword evidence="5" id="KW-0206">Cytoskeleton</keyword>
<keyword evidence="4" id="KW-0677">Repeat</keyword>
<dbReference type="PANTHER" id="PTHR24107">
    <property type="entry name" value="YNEIN REGULATORY COMPLEX SUBUNIT 5"/>
    <property type="match status" value="1"/>
</dbReference>
<feature type="domain" description="Protein kinase" evidence="6">
    <location>
        <begin position="1"/>
        <end position="306"/>
    </location>
</feature>
<dbReference type="Proteomes" id="UP000266673">
    <property type="component" value="Unassembled WGS sequence"/>
</dbReference>
<evidence type="ECO:0000256" key="4">
    <source>
        <dbReference type="ARBA" id="ARBA00022737"/>
    </source>
</evidence>
<evidence type="ECO:0000256" key="5">
    <source>
        <dbReference type="ARBA" id="ARBA00023212"/>
    </source>
</evidence>
<evidence type="ECO:0000256" key="3">
    <source>
        <dbReference type="ARBA" id="ARBA00022614"/>
    </source>
</evidence>
<dbReference type="Gene3D" id="1.10.510.10">
    <property type="entry name" value="Transferase(Phosphotransferase) domain 1"/>
    <property type="match status" value="1"/>
</dbReference>
<dbReference type="SUPFAM" id="SSF52047">
    <property type="entry name" value="RNI-like"/>
    <property type="match status" value="1"/>
</dbReference>